<evidence type="ECO:0000256" key="10">
    <source>
        <dbReference type="ARBA" id="ARBA00022777"/>
    </source>
</evidence>
<dbReference type="InterPro" id="IPR036061">
    <property type="entry name" value="CheW-like_dom_sf"/>
</dbReference>
<dbReference type="GO" id="GO:0006935">
    <property type="term" value="P:chemotaxis"/>
    <property type="evidence" value="ECO:0007669"/>
    <property type="project" value="UniProtKB-KW"/>
</dbReference>
<keyword evidence="8" id="KW-0808">Transferase</keyword>
<dbReference type="EMBL" id="NOKA02000002">
    <property type="protein sequence ID" value="RDY32800.1"/>
    <property type="molecule type" value="Genomic_DNA"/>
</dbReference>
<dbReference type="InterPro" id="IPR051315">
    <property type="entry name" value="Bact_Chemotaxis_CheA"/>
</dbReference>
<dbReference type="SUPFAM" id="SSF55052">
    <property type="entry name" value="CheY-binding domain of CheA"/>
    <property type="match status" value="1"/>
</dbReference>
<evidence type="ECO:0000313" key="19">
    <source>
        <dbReference type="Proteomes" id="UP000216411"/>
    </source>
</evidence>
<dbReference type="FunFam" id="3.30.565.10:FF:000016">
    <property type="entry name" value="Chemotaxis protein CheA, putative"/>
    <property type="match status" value="1"/>
</dbReference>
<evidence type="ECO:0000256" key="13">
    <source>
        <dbReference type="ARBA" id="ARBA00035100"/>
    </source>
</evidence>
<dbReference type="PROSITE" id="PS50894">
    <property type="entry name" value="HPT"/>
    <property type="match status" value="1"/>
</dbReference>
<dbReference type="InterPro" id="IPR008207">
    <property type="entry name" value="Sig_transdc_His_kin_Hpt_dom"/>
</dbReference>
<evidence type="ECO:0000256" key="14">
    <source>
        <dbReference type="PROSITE-ProRule" id="PRU00110"/>
    </source>
</evidence>
<evidence type="ECO:0000259" key="17">
    <source>
        <dbReference type="PROSITE" id="PS50894"/>
    </source>
</evidence>
<dbReference type="InterPro" id="IPR003594">
    <property type="entry name" value="HATPase_dom"/>
</dbReference>
<dbReference type="SMART" id="SM01231">
    <property type="entry name" value="H-kinase_dim"/>
    <property type="match status" value="1"/>
</dbReference>
<dbReference type="InterPro" id="IPR004105">
    <property type="entry name" value="CheA-like_dim"/>
</dbReference>
<dbReference type="Pfam" id="PF02518">
    <property type="entry name" value="HATPase_c"/>
    <property type="match status" value="1"/>
</dbReference>
<gene>
    <name evidence="18" type="ORF">CG710_002375</name>
</gene>
<protein>
    <recommendedName>
        <fullName evidence="4">Chemotaxis protein CheA</fullName>
        <ecNumber evidence="3">2.7.13.3</ecNumber>
    </recommendedName>
</protein>
<keyword evidence="5" id="KW-0963">Cytoplasm</keyword>
<keyword evidence="9" id="KW-0547">Nucleotide-binding</keyword>
<comment type="catalytic activity">
    <reaction evidence="1">
        <text>ATP + protein L-histidine = ADP + protein N-phospho-L-histidine.</text>
        <dbReference type="EC" id="2.7.13.3"/>
    </reaction>
</comment>
<dbReference type="GO" id="GO:0005737">
    <property type="term" value="C:cytoplasm"/>
    <property type="evidence" value="ECO:0007669"/>
    <property type="project" value="UniProtKB-SubCell"/>
</dbReference>
<dbReference type="SMART" id="SM00073">
    <property type="entry name" value="HPT"/>
    <property type="match status" value="1"/>
</dbReference>
<dbReference type="EC" id="2.7.13.3" evidence="3"/>
<dbReference type="CDD" id="cd00731">
    <property type="entry name" value="CheA_reg"/>
    <property type="match status" value="1"/>
</dbReference>
<evidence type="ECO:0000256" key="11">
    <source>
        <dbReference type="ARBA" id="ARBA00022840"/>
    </source>
</evidence>
<dbReference type="InterPro" id="IPR036641">
    <property type="entry name" value="HPT_dom_sf"/>
</dbReference>
<dbReference type="InterPro" id="IPR036890">
    <property type="entry name" value="HATPase_C_sf"/>
</dbReference>
<evidence type="ECO:0000259" key="16">
    <source>
        <dbReference type="PROSITE" id="PS50851"/>
    </source>
</evidence>
<keyword evidence="12" id="KW-0902">Two-component regulatory system</keyword>
<evidence type="ECO:0000256" key="2">
    <source>
        <dbReference type="ARBA" id="ARBA00004496"/>
    </source>
</evidence>
<dbReference type="SMART" id="SM00260">
    <property type="entry name" value="CheW"/>
    <property type="match status" value="1"/>
</dbReference>
<dbReference type="InterPro" id="IPR036097">
    <property type="entry name" value="HisK_dim/P_sf"/>
</dbReference>
<dbReference type="Gene3D" id="2.30.30.40">
    <property type="entry name" value="SH3 Domains"/>
    <property type="match status" value="1"/>
</dbReference>
<organism evidence="18 19">
    <name type="scientific">Lachnotalea glycerini</name>
    <dbReference type="NCBI Taxonomy" id="1763509"/>
    <lineage>
        <taxon>Bacteria</taxon>
        <taxon>Bacillati</taxon>
        <taxon>Bacillota</taxon>
        <taxon>Clostridia</taxon>
        <taxon>Lachnospirales</taxon>
        <taxon>Lachnospiraceae</taxon>
        <taxon>Lachnotalea</taxon>
    </lineage>
</organism>
<keyword evidence="7 14" id="KW-0597">Phosphoprotein</keyword>
<dbReference type="RefSeq" id="WP_094376914.1">
    <property type="nucleotide sequence ID" value="NZ_NOKA02000002.1"/>
</dbReference>
<reference evidence="18 19" key="1">
    <citation type="journal article" date="2017" name="Genome Announc.">
        <title>Draft Genome Sequence of a Sporulating and Motile Strain of Lachnotalea glycerini Isolated from Water in Quebec City, Canada.</title>
        <authorList>
            <person name="Maheux A.F."/>
            <person name="Boudreau D.K."/>
            <person name="Berube E."/>
            <person name="Boissinot M."/>
            <person name="Raymond F."/>
            <person name="Brodeur S."/>
            <person name="Corbeil J."/>
            <person name="Isabel S."/>
            <person name="Omar R.F."/>
            <person name="Bergeron M.G."/>
        </authorList>
    </citation>
    <scope>NUCLEOTIDE SEQUENCE [LARGE SCALE GENOMIC DNA]</scope>
    <source>
        <strain evidence="18 19">CCRI-19302</strain>
    </source>
</reference>
<feature type="modified residue" description="Phosphohistidine" evidence="14">
    <location>
        <position position="51"/>
    </location>
</feature>
<evidence type="ECO:0000256" key="6">
    <source>
        <dbReference type="ARBA" id="ARBA00022500"/>
    </source>
</evidence>
<dbReference type="Gene3D" id="1.10.287.560">
    <property type="entry name" value="Histidine kinase CheA-like, homodimeric domain"/>
    <property type="match status" value="1"/>
</dbReference>
<evidence type="ECO:0000256" key="8">
    <source>
        <dbReference type="ARBA" id="ARBA00022679"/>
    </source>
</evidence>
<sequence>MSNSFIDEPMTEAYVYETTQIIDTLEQLMISSESDGIFSEENINAIFRFMHTIKGSSAMMMFNDISTLAHRMEDVFFVLRENEQVKYDFTLLVDVILESIDFFKIELMKIKEGERPDGDNTDILAKVSVYLESIKGCSTNNEKAVAKQTEKQNKVNQTVKETGVSTKYFKANLRFKKDADMENIRSFSVIHNMNELVEEVYYKPSDVMENDEASEEIRKNGFWIICKIKEEEERLKNYLKNTIFLDSLEFNEIESEEYKQLTTKFQDKISTENEWNKNKNSLKEKAKQIEKKAKHEVTMSSSQSIISVNVEKLDSLMDMVGELVIAEAMVTQNPEILSLELESFEKASRQLHKITGEMQDLVMAIRMVPLSTTFMKMHRIVRDMNRKLGKNVALDVLGEETEVDKNIIEKIADPLMHIIRNCVDHGIESEDERKLAGKDTQGTVVLEAKNSGSDVLIIVRDDGKGLNKRELYNKAASQGLLNRPFEDMSDREINNLILKAGFSTKEEVTEFSGRGVGMDVVSKNIESIGGNVIVESEYGFGTTIILKIPLTLAIIEGMNIKVGEARFTLPIVAIKESFRAKEMDIIKDTEGQEMIMVRGLCYPIIRLSEFYKIPTQVNTYDEGILIMVEENERSCCIFADELLGQQQVVVKTLPDFIKRYKQIKGLGGCTLLGDGSISLILSIGEFDLSSVKEKYNNKEVKP</sequence>
<feature type="domain" description="Histidine kinase" evidence="15">
    <location>
        <begin position="348"/>
        <end position="552"/>
    </location>
</feature>
<dbReference type="OrthoDB" id="9803176at2"/>
<dbReference type="SUPFAM" id="SSF55874">
    <property type="entry name" value="ATPase domain of HSP90 chaperone/DNA topoisomerase II/histidine kinase"/>
    <property type="match status" value="1"/>
</dbReference>
<evidence type="ECO:0000256" key="5">
    <source>
        <dbReference type="ARBA" id="ARBA00022490"/>
    </source>
</evidence>
<dbReference type="SUPFAM" id="SSF50341">
    <property type="entry name" value="CheW-like"/>
    <property type="match status" value="1"/>
</dbReference>
<dbReference type="Proteomes" id="UP000216411">
    <property type="component" value="Unassembled WGS sequence"/>
</dbReference>
<dbReference type="Gene3D" id="3.30.565.10">
    <property type="entry name" value="Histidine kinase-like ATPase, C-terminal domain"/>
    <property type="match status" value="1"/>
</dbReference>
<evidence type="ECO:0000256" key="1">
    <source>
        <dbReference type="ARBA" id="ARBA00000085"/>
    </source>
</evidence>
<comment type="subcellular location">
    <subcellularLocation>
        <location evidence="2">Cytoplasm</location>
    </subcellularLocation>
</comment>
<evidence type="ECO:0000256" key="9">
    <source>
        <dbReference type="ARBA" id="ARBA00022741"/>
    </source>
</evidence>
<dbReference type="InterPro" id="IPR035891">
    <property type="entry name" value="CheY-binding_CheA"/>
</dbReference>
<evidence type="ECO:0000313" key="18">
    <source>
        <dbReference type="EMBL" id="RDY32800.1"/>
    </source>
</evidence>
<keyword evidence="6" id="KW-0145">Chemotaxis</keyword>
<dbReference type="SMART" id="SM00387">
    <property type="entry name" value="HATPase_c"/>
    <property type="match status" value="1"/>
</dbReference>
<comment type="function">
    <text evidence="13">Involved in the transmission of sensory signals from the chemoreceptors to the flagellar motors. CheA is autophosphorylated; it can transfer its phosphate group to either CheB or CheY.</text>
</comment>
<name>A0A371JJB9_9FIRM</name>
<dbReference type="SUPFAM" id="SSF47226">
    <property type="entry name" value="Histidine-containing phosphotransfer domain, HPT domain"/>
    <property type="match status" value="1"/>
</dbReference>
<dbReference type="InterPro" id="IPR002545">
    <property type="entry name" value="CheW-lke_dom"/>
</dbReference>
<keyword evidence="19" id="KW-1185">Reference proteome</keyword>
<dbReference type="SUPFAM" id="SSF47384">
    <property type="entry name" value="Homodimeric domain of signal transducing histidine kinase"/>
    <property type="match status" value="1"/>
</dbReference>
<dbReference type="InterPro" id="IPR037006">
    <property type="entry name" value="CheA-like_homodim_sf"/>
</dbReference>
<feature type="domain" description="CheW-like" evidence="16">
    <location>
        <begin position="554"/>
        <end position="692"/>
    </location>
</feature>
<evidence type="ECO:0000259" key="15">
    <source>
        <dbReference type="PROSITE" id="PS50109"/>
    </source>
</evidence>
<keyword evidence="10" id="KW-0418">Kinase</keyword>
<accession>A0A371JJB9</accession>
<dbReference type="PANTHER" id="PTHR43395">
    <property type="entry name" value="SENSOR HISTIDINE KINASE CHEA"/>
    <property type="match status" value="1"/>
</dbReference>
<dbReference type="PROSITE" id="PS50109">
    <property type="entry name" value="HIS_KIN"/>
    <property type="match status" value="1"/>
</dbReference>
<dbReference type="Pfam" id="PF01584">
    <property type="entry name" value="CheW"/>
    <property type="match status" value="1"/>
</dbReference>
<dbReference type="GO" id="GO:0005524">
    <property type="term" value="F:ATP binding"/>
    <property type="evidence" value="ECO:0007669"/>
    <property type="project" value="UniProtKB-KW"/>
</dbReference>
<dbReference type="CDD" id="cd00088">
    <property type="entry name" value="HPT"/>
    <property type="match status" value="1"/>
</dbReference>
<dbReference type="Pfam" id="PF01627">
    <property type="entry name" value="Hpt"/>
    <property type="match status" value="1"/>
</dbReference>
<dbReference type="AlphaFoldDB" id="A0A371JJB9"/>
<evidence type="ECO:0000256" key="12">
    <source>
        <dbReference type="ARBA" id="ARBA00023012"/>
    </source>
</evidence>
<keyword evidence="11" id="KW-0067">ATP-binding</keyword>
<dbReference type="Pfam" id="PF07194">
    <property type="entry name" value="P2"/>
    <property type="match status" value="1"/>
</dbReference>
<dbReference type="CDD" id="cd16916">
    <property type="entry name" value="HATPase_CheA-like"/>
    <property type="match status" value="1"/>
</dbReference>
<dbReference type="PANTHER" id="PTHR43395:SF10">
    <property type="entry name" value="CHEMOTAXIS PROTEIN CHEA"/>
    <property type="match status" value="1"/>
</dbReference>
<dbReference type="Pfam" id="PF02895">
    <property type="entry name" value="H-kinase_dim"/>
    <property type="match status" value="1"/>
</dbReference>
<feature type="domain" description="HPt" evidence="17">
    <location>
        <begin position="3"/>
        <end position="110"/>
    </location>
</feature>
<evidence type="ECO:0000256" key="3">
    <source>
        <dbReference type="ARBA" id="ARBA00012438"/>
    </source>
</evidence>
<evidence type="ECO:0000256" key="7">
    <source>
        <dbReference type="ARBA" id="ARBA00022553"/>
    </source>
</evidence>
<dbReference type="InterPro" id="IPR004358">
    <property type="entry name" value="Sig_transdc_His_kin-like_C"/>
</dbReference>
<dbReference type="Gene3D" id="1.20.120.160">
    <property type="entry name" value="HPT domain"/>
    <property type="match status" value="1"/>
</dbReference>
<dbReference type="GO" id="GO:0000155">
    <property type="term" value="F:phosphorelay sensor kinase activity"/>
    <property type="evidence" value="ECO:0007669"/>
    <property type="project" value="InterPro"/>
</dbReference>
<dbReference type="PROSITE" id="PS50851">
    <property type="entry name" value="CHEW"/>
    <property type="match status" value="1"/>
</dbReference>
<dbReference type="InterPro" id="IPR005467">
    <property type="entry name" value="His_kinase_dom"/>
</dbReference>
<comment type="caution">
    <text evidence="18">The sequence shown here is derived from an EMBL/GenBank/DDBJ whole genome shotgun (WGS) entry which is preliminary data.</text>
</comment>
<evidence type="ECO:0000256" key="4">
    <source>
        <dbReference type="ARBA" id="ARBA00021495"/>
    </source>
</evidence>
<dbReference type="InterPro" id="IPR010808">
    <property type="entry name" value="CheA_P2-bd"/>
</dbReference>
<proteinExistence type="predicted"/>
<dbReference type="PRINTS" id="PR00344">
    <property type="entry name" value="BCTRLSENSOR"/>
</dbReference>